<feature type="coiled-coil region" evidence="1">
    <location>
        <begin position="146"/>
        <end position="239"/>
    </location>
</feature>
<accession>A0AAN5NBQ0</accession>
<dbReference type="EMBL" id="DACTBT010000028">
    <property type="protein sequence ID" value="HAT4299467.1"/>
    <property type="molecule type" value="Genomic_DNA"/>
</dbReference>
<reference evidence="3" key="1">
    <citation type="journal article" date="2018" name="Genome Biol.">
        <title>SKESA: strategic k-mer extension for scrupulous assemblies.</title>
        <authorList>
            <person name="Souvorov A."/>
            <person name="Agarwala R."/>
            <person name="Lipman D.J."/>
        </authorList>
    </citation>
    <scope>NUCLEOTIDE SEQUENCE</scope>
    <source>
        <strain evidence="3">C25</strain>
    </source>
</reference>
<reference evidence="3" key="2">
    <citation type="submission" date="2020-07" db="EMBL/GenBank/DDBJ databases">
        <authorList>
            <consortium name="NCBI Pathogen Detection Project"/>
        </authorList>
    </citation>
    <scope>NUCLEOTIDE SEQUENCE</scope>
    <source>
        <strain evidence="3">C25</strain>
    </source>
</reference>
<dbReference type="Proteomes" id="UP000855421">
    <property type="component" value="Unassembled WGS sequence"/>
</dbReference>
<evidence type="ECO:0000259" key="2">
    <source>
        <dbReference type="Pfam" id="PF10651"/>
    </source>
</evidence>
<proteinExistence type="predicted"/>
<dbReference type="RefSeq" id="WP_110035232.1">
    <property type="nucleotide sequence ID" value="NZ_PJTE01000014.1"/>
</dbReference>
<protein>
    <submittedName>
        <fullName evidence="3">BppU family phage baseplate upper protein</fullName>
    </submittedName>
</protein>
<dbReference type="AlphaFoldDB" id="A0AAN5NBQ0"/>
<evidence type="ECO:0000256" key="1">
    <source>
        <dbReference type="SAM" id="Coils"/>
    </source>
</evidence>
<comment type="caution">
    <text evidence="3">The sequence shown here is derived from an EMBL/GenBank/DDBJ whole genome shotgun (WGS) entry which is preliminary data.</text>
</comment>
<dbReference type="InterPro" id="IPR018913">
    <property type="entry name" value="BppU_N"/>
</dbReference>
<keyword evidence="1" id="KW-0175">Coiled coil</keyword>
<dbReference type="Pfam" id="PF10651">
    <property type="entry name" value="BppU_N"/>
    <property type="match status" value="1"/>
</dbReference>
<organism evidence="3 4">
    <name type="scientific">Clostridium perfringens</name>
    <dbReference type="NCBI Taxonomy" id="1502"/>
    <lineage>
        <taxon>Bacteria</taxon>
        <taxon>Bacillati</taxon>
        <taxon>Bacillota</taxon>
        <taxon>Clostridia</taxon>
        <taxon>Eubacteriales</taxon>
        <taxon>Clostridiaceae</taxon>
        <taxon>Clostridium</taxon>
    </lineage>
</organism>
<evidence type="ECO:0000313" key="4">
    <source>
        <dbReference type="Proteomes" id="UP000855421"/>
    </source>
</evidence>
<name>A0AAN5NBQ0_CLOPF</name>
<feature type="domain" description="BppU N-terminal" evidence="2">
    <location>
        <begin position="13"/>
        <end position="139"/>
    </location>
</feature>
<sequence length="839" mass="93633">MSEIGLNINVDSYNNEGIKTIKGNNNAEIYKLYILKNKRRLSLVGKTVKLGYVMVGTTNGDVIENLNITNAEQGEITFPITNRISKKDGVYSCQLAIYGADGFLEHTATFGLTVEANIFTKIAGEIADSKDFTYLENILDKASKLSEKLKENTSSATNANSNLESNITEANNINSKLLENTSTATSLNKNLESNINLAKEVKETIKDLDTKNIEATEKIERLEGLNAKAEELSNNINEALPVKDALVKNTEEAKAANTNLLAANQEATSKNTELQASLEKTKEFIDGLDGSQNIPQLRLDVTELQNGLKSNQSLAYSGSSISAENTLEGRTEGMKIKGRTLVNLVDERVNFIPNLGSNTLKVDNNVTTYSSVRIEPNTEYYIIKNKKTDRIICAMVDTLEAENAIENLPVTVISQDKVYKIRTTSKKILVCYIKTTLDESCKICIAKASSNYTEYFEGIKSFGEAEQEGDKYKITLLSHGRNLMNANDITSNSTQNFSNNNGIISGTFSRINQGTGVGDFKVRKKTKVKVKAICKGCRIIIQKCWLEGGEYREIIDTNNWSNNSNQSTLGVRVCYVDKNSKWYIENPHSNNSNFEIQDICCYKSEDSNSNYEPYKQDKKDILISAPLPGFDFGEDIMYEENGQVKITRNIDNYIFTGNETMRDTTEQDEKSGTGKYKVFALTVNKTIDINKNINNNFPKEQFNVAFQNMDSEGLAITQYGVYIKILKSKLSTQDTEGFKAWLKANQTVIYFLRTTPVTEIVENCVDIDLDTYQEKTYFNILNSLPGTLDFKVPSNIGSVVQNMAKEVNNIWDVINNLLVPSIVKANGNLAMLKLNNNLN</sequence>
<gene>
    <name evidence="3" type="ORF">I9063_002871</name>
</gene>
<dbReference type="Gene3D" id="2.60.40.3350">
    <property type="match status" value="1"/>
</dbReference>
<evidence type="ECO:0000313" key="3">
    <source>
        <dbReference type="EMBL" id="HAT4299467.1"/>
    </source>
</evidence>